<name>A0A9W4UBC0_9PLEO</name>
<protein>
    <submittedName>
        <fullName evidence="2">Uncharacterized protein</fullName>
    </submittedName>
</protein>
<feature type="compositionally biased region" description="Polar residues" evidence="1">
    <location>
        <begin position="54"/>
        <end position="67"/>
    </location>
</feature>
<accession>A0A9W4UBC0</accession>
<feature type="region of interest" description="Disordered" evidence="1">
    <location>
        <begin position="1"/>
        <end position="112"/>
    </location>
</feature>
<keyword evidence="3" id="KW-1185">Reference proteome</keyword>
<gene>
    <name evidence="2" type="ORF">PDIGIT_LOCUS4890</name>
</gene>
<dbReference type="AlphaFoldDB" id="A0A9W4UBC0"/>
<evidence type="ECO:0000256" key="1">
    <source>
        <dbReference type="SAM" id="MobiDB-lite"/>
    </source>
</evidence>
<feature type="compositionally biased region" description="Basic and acidic residues" evidence="1">
    <location>
        <begin position="31"/>
        <end position="41"/>
    </location>
</feature>
<evidence type="ECO:0000313" key="3">
    <source>
        <dbReference type="Proteomes" id="UP001152607"/>
    </source>
</evidence>
<reference evidence="2" key="1">
    <citation type="submission" date="2023-01" db="EMBL/GenBank/DDBJ databases">
        <authorList>
            <person name="Van Ghelder C."/>
            <person name="Rancurel C."/>
        </authorList>
    </citation>
    <scope>NUCLEOTIDE SEQUENCE</scope>
    <source>
        <strain evidence="2">CNCM I-4278</strain>
    </source>
</reference>
<evidence type="ECO:0000313" key="2">
    <source>
        <dbReference type="EMBL" id="CAI6331861.1"/>
    </source>
</evidence>
<sequence length="112" mass="12565">MSCFFPSLASLTPDQMNTSYHFPTRTQYKSHNREERKKDSPHIPPPPSHHHHNNSGPFSTNITTNPCRHTHPRPVPSPAPSTQPATAAKPIQPPVSLPKTRQHFRFAPGPTH</sequence>
<organism evidence="2 3">
    <name type="scientific">Periconia digitata</name>
    <dbReference type="NCBI Taxonomy" id="1303443"/>
    <lineage>
        <taxon>Eukaryota</taxon>
        <taxon>Fungi</taxon>
        <taxon>Dikarya</taxon>
        <taxon>Ascomycota</taxon>
        <taxon>Pezizomycotina</taxon>
        <taxon>Dothideomycetes</taxon>
        <taxon>Pleosporomycetidae</taxon>
        <taxon>Pleosporales</taxon>
        <taxon>Massarineae</taxon>
        <taxon>Periconiaceae</taxon>
        <taxon>Periconia</taxon>
    </lineage>
</organism>
<comment type="caution">
    <text evidence="2">The sequence shown here is derived from an EMBL/GenBank/DDBJ whole genome shotgun (WGS) entry which is preliminary data.</text>
</comment>
<dbReference type="EMBL" id="CAOQHR010000003">
    <property type="protein sequence ID" value="CAI6331861.1"/>
    <property type="molecule type" value="Genomic_DNA"/>
</dbReference>
<feature type="compositionally biased region" description="Polar residues" evidence="1">
    <location>
        <begin position="9"/>
        <end position="29"/>
    </location>
</feature>
<proteinExistence type="predicted"/>
<dbReference type="Proteomes" id="UP001152607">
    <property type="component" value="Unassembled WGS sequence"/>
</dbReference>